<sequence>MKEDGRRTTTKTSTRPARRIKLPSVLPDSEGDPKLAEKTLATDSKDPTTRGPARASNRERRSQSDM</sequence>
<evidence type="ECO:0000313" key="3">
    <source>
        <dbReference type="Proteomes" id="UP000186922"/>
    </source>
</evidence>
<proteinExistence type="predicted"/>
<dbReference type="EMBL" id="BDGG01000001">
    <property type="protein sequence ID" value="GAU89124.1"/>
    <property type="molecule type" value="Genomic_DNA"/>
</dbReference>
<organism evidence="2 3">
    <name type="scientific">Ramazzottius varieornatus</name>
    <name type="common">Water bear</name>
    <name type="synonym">Tardigrade</name>
    <dbReference type="NCBI Taxonomy" id="947166"/>
    <lineage>
        <taxon>Eukaryota</taxon>
        <taxon>Metazoa</taxon>
        <taxon>Ecdysozoa</taxon>
        <taxon>Tardigrada</taxon>
        <taxon>Eutardigrada</taxon>
        <taxon>Parachela</taxon>
        <taxon>Hypsibioidea</taxon>
        <taxon>Ramazzottiidae</taxon>
        <taxon>Ramazzottius</taxon>
    </lineage>
</organism>
<accession>A0A1D1UHC8</accession>
<feature type="region of interest" description="Disordered" evidence="1">
    <location>
        <begin position="1"/>
        <end position="66"/>
    </location>
</feature>
<gene>
    <name evidence="2" type="primary">RvY_01712-1</name>
    <name evidence="2" type="synonym">RvY_01712.1</name>
    <name evidence="2" type="ORF">RvY_01712</name>
</gene>
<dbReference type="AlphaFoldDB" id="A0A1D1UHC8"/>
<protein>
    <submittedName>
        <fullName evidence="2">Uncharacterized protein</fullName>
    </submittedName>
</protein>
<comment type="caution">
    <text evidence="2">The sequence shown here is derived from an EMBL/GenBank/DDBJ whole genome shotgun (WGS) entry which is preliminary data.</text>
</comment>
<evidence type="ECO:0000313" key="2">
    <source>
        <dbReference type="EMBL" id="GAU89124.1"/>
    </source>
</evidence>
<reference evidence="2 3" key="1">
    <citation type="journal article" date="2016" name="Nat. Commun.">
        <title>Extremotolerant tardigrade genome and improved radiotolerance of human cultured cells by tardigrade-unique protein.</title>
        <authorList>
            <person name="Hashimoto T."/>
            <person name="Horikawa D.D."/>
            <person name="Saito Y."/>
            <person name="Kuwahara H."/>
            <person name="Kozuka-Hata H."/>
            <person name="Shin-I T."/>
            <person name="Minakuchi Y."/>
            <person name="Ohishi K."/>
            <person name="Motoyama A."/>
            <person name="Aizu T."/>
            <person name="Enomoto A."/>
            <person name="Kondo K."/>
            <person name="Tanaka S."/>
            <person name="Hara Y."/>
            <person name="Koshikawa S."/>
            <person name="Sagara H."/>
            <person name="Miura T."/>
            <person name="Yokobori S."/>
            <person name="Miyagawa K."/>
            <person name="Suzuki Y."/>
            <person name="Kubo T."/>
            <person name="Oyama M."/>
            <person name="Kohara Y."/>
            <person name="Fujiyama A."/>
            <person name="Arakawa K."/>
            <person name="Katayama T."/>
            <person name="Toyoda A."/>
            <person name="Kunieda T."/>
        </authorList>
    </citation>
    <scope>NUCLEOTIDE SEQUENCE [LARGE SCALE GENOMIC DNA]</scope>
    <source>
        <strain evidence="2 3">YOKOZUNA-1</strain>
    </source>
</reference>
<name>A0A1D1UHC8_RAMVA</name>
<evidence type="ECO:0000256" key="1">
    <source>
        <dbReference type="SAM" id="MobiDB-lite"/>
    </source>
</evidence>
<dbReference type="Proteomes" id="UP000186922">
    <property type="component" value="Unassembled WGS sequence"/>
</dbReference>
<feature type="compositionally biased region" description="Basic and acidic residues" evidence="1">
    <location>
        <begin position="56"/>
        <end position="66"/>
    </location>
</feature>
<keyword evidence="3" id="KW-1185">Reference proteome</keyword>